<evidence type="ECO:0008006" key="3">
    <source>
        <dbReference type="Google" id="ProtNLM"/>
    </source>
</evidence>
<gene>
    <name evidence="1" type="ORF">GCM10009430_12580</name>
</gene>
<organism evidence="1 2">
    <name type="scientific">Aquimarina litoralis</name>
    <dbReference type="NCBI Taxonomy" id="584605"/>
    <lineage>
        <taxon>Bacteria</taxon>
        <taxon>Pseudomonadati</taxon>
        <taxon>Bacteroidota</taxon>
        <taxon>Flavobacteriia</taxon>
        <taxon>Flavobacteriales</taxon>
        <taxon>Flavobacteriaceae</taxon>
        <taxon>Aquimarina</taxon>
    </lineage>
</organism>
<proteinExistence type="predicted"/>
<protein>
    <recommendedName>
        <fullName evidence="3">Lipoprotein</fullName>
    </recommendedName>
</protein>
<keyword evidence="2" id="KW-1185">Reference proteome</keyword>
<comment type="caution">
    <text evidence="1">The sequence shown here is derived from an EMBL/GenBank/DDBJ whole genome shotgun (WGS) entry which is preliminary data.</text>
</comment>
<dbReference type="EMBL" id="BAAAGE010000001">
    <property type="protein sequence ID" value="GAA0716652.1"/>
    <property type="molecule type" value="Genomic_DNA"/>
</dbReference>
<accession>A0ABN1IL63</accession>
<dbReference type="Proteomes" id="UP001501758">
    <property type="component" value="Unassembled WGS sequence"/>
</dbReference>
<evidence type="ECO:0000313" key="2">
    <source>
        <dbReference type="Proteomes" id="UP001501758"/>
    </source>
</evidence>
<dbReference type="RefSeq" id="WP_343911510.1">
    <property type="nucleotide sequence ID" value="NZ_BAAAGE010000001.1"/>
</dbReference>
<sequence length="114" mass="12612">MKAKLLIVFLGFAAVSCSGSKETLKTKEVKVTTSQNITTQASSQNNVSGEINTKINTIIQNYLGVPISSIARSDVQETEKGYQWKFMNVKTGENFTANSDFTFHSIKITKNKRS</sequence>
<dbReference type="PROSITE" id="PS51257">
    <property type="entry name" value="PROKAR_LIPOPROTEIN"/>
    <property type="match status" value="1"/>
</dbReference>
<evidence type="ECO:0000313" key="1">
    <source>
        <dbReference type="EMBL" id="GAA0716652.1"/>
    </source>
</evidence>
<reference evidence="1 2" key="1">
    <citation type="journal article" date="2019" name="Int. J. Syst. Evol. Microbiol.">
        <title>The Global Catalogue of Microorganisms (GCM) 10K type strain sequencing project: providing services to taxonomists for standard genome sequencing and annotation.</title>
        <authorList>
            <consortium name="The Broad Institute Genomics Platform"/>
            <consortium name="The Broad Institute Genome Sequencing Center for Infectious Disease"/>
            <person name="Wu L."/>
            <person name="Ma J."/>
        </authorList>
    </citation>
    <scope>NUCLEOTIDE SEQUENCE [LARGE SCALE GENOMIC DNA]</scope>
    <source>
        <strain evidence="1 2">JCM 15974</strain>
    </source>
</reference>
<name>A0ABN1IL63_9FLAO</name>